<feature type="region of interest" description="Disordered" evidence="8">
    <location>
        <begin position="103"/>
        <end position="140"/>
    </location>
</feature>
<comment type="subcellular location">
    <subcellularLocation>
        <location evidence="1">Vacuole membrane</location>
        <topology evidence="1">Lipid-anchor</topology>
    </subcellularLocation>
</comment>
<keyword evidence="3" id="KW-0926">Vacuole</keyword>
<evidence type="ECO:0000256" key="3">
    <source>
        <dbReference type="ARBA" id="ARBA00022554"/>
    </source>
</evidence>
<feature type="compositionally biased region" description="Low complexity" evidence="8">
    <location>
        <begin position="103"/>
        <end position="118"/>
    </location>
</feature>
<reference evidence="9 10" key="1">
    <citation type="submission" date="2018-08" db="EMBL/GenBank/DDBJ databases">
        <title>Aphanomyces genome sequencing and annotation.</title>
        <authorList>
            <person name="Minardi D."/>
            <person name="Oidtmann B."/>
            <person name="Van Der Giezen M."/>
            <person name="Studholme D.J."/>
        </authorList>
    </citation>
    <scope>NUCLEOTIDE SEQUENCE [LARGE SCALE GENOMIC DNA]</scope>
    <source>
        <strain evidence="9 10">Yx</strain>
    </source>
</reference>
<evidence type="ECO:0000256" key="6">
    <source>
        <dbReference type="ARBA" id="ARBA00023288"/>
    </source>
</evidence>
<evidence type="ECO:0000256" key="1">
    <source>
        <dbReference type="ARBA" id="ARBA00004592"/>
    </source>
</evidence>
<evidence type="ECO:0000256" key="2">
    <source>
        <dbReference type="ARBA" id="ARBA00005462"/>
    </source>
</evidence>
<keyword evidence="4" id="KW-0677">Repeat</keyword>
<comment type="similarity">
    <text evidence="2">Belongs to the beta-catenin family.</text>
</comment>
<dbReference type="InterPro" id="IPR011989">
    <property type="entry name" value="ARM-like"/>
</dbReference>
<dbReference type="InterPro" id="IPR000225">
    <property type="entry name" value="Armadillo"/>
</dbReference>
<dbReference type="VEuPathDB" id="FungiDB:H257_04199"/>
<evidence type="ECO:0000313" key="9">
    <source>
        <dbReference type="EMBL" id="RHY23938.1"/>
    </source>
</evidence>
<comment type="caution">
    <text evidence="9">The sequence shown here is derived from an EMBL/GenBank/DDBJ whole genome shotgun (WGS) entry which is preliminary data.</text>
</comment>
<evidence type="ECO:0000256" key="4">
    <source>
        <dbReference type="ARBA" id="ARBA00022737"/>
    </source>
</evidence>
<dbReference type="Proteomes" id="UP000266239">
    <property type="component" value="Unassembled WGS sequence"/>
</dbReference>
<dbReference type="GO" id="GO:0043495">
    <property type="term" value="F:protein-membrane adaptor activity"/>
    <property type="evidence" value="ECO:0007669"/>
    <property type="project" value="InterPro"/>
</dbReference>
<dbReference type="Pfam" id="PF00514">
    <property type="entry name" value="Arm"/>
    <property type="match status" value="1"/>
</dbReference>
<protein>
    <recommendedName>
        <fullName evidence="7">Vacuolar protein 8</fullName>
    </recommendedName>
</protein>
<proteinExistence type="inferred from homology"/>
<feature type="compositionally biased region" description="Basic and acidic residues" evidence="8">
    <location>
        <begin position="219"/>
        <end position="237"/>
    </location>
</feature>
<keyword evidence="6" id="KW-0449">Lipoprotein</keyword>
<dbReference type="PANTHER" id="PTHR47249:SF1">
    <property type="entry name" value="VACUOLAR PROTEIN 8"/>
    <property type="match status" value="1"/>
</dbReference>
<gene>
    <name evidence="9" type="ORF">DYB25_007554</name>
</gene>
<organism evidence="9 10">
    <name type="scientific">Aphanomyces astaci</name>
    <name type="common">Crayfish plague agent</name>
    <dbReference type="NCBI Taxonomy" id="112090"/>
    <lineage>
        <taxon>Eukaryota</taxon>
        <taxon>Sar</taxon>
        <taxon>Stramenopiles</taxon>
        <taxon>Oomycota</taxon>
        <taxon>Saprolegniomycetes</taxon>
        <taxon>Saprolegniales</taxon>
        <taxon>Verrucalvaceae</taxon>
        <taxon>Aphanomyces</taxon>
    </lineage>
</organism>
<dbReference type="Gene3D" id="1.25.10.10">
    <property type="entry name" value="Leucine-rich Repeat Variant"/>
    <property type="match status" value="5"/>
</dbReference>
<dbReference type="GO" id="GO:0005774">
    <property type="term" value="C:vacuolar membrane"/>
    <property type="evidence" value="ECO:0007669"/>
    <property type="project" value="UniProtKB-SubCell"/>
</dbReference>
<name>A0A397BSL4_APHAT</name>
<dbReference type="EMBL" id="QUTA01003353">
    <property type="protein sequence ID" value="RHY23938.1"/>
    <property type="molecule type" value="Genomic_DNA"/>
</dbReference>
<feature type="region of interest" description="Disordered" evidence="8">
    <location>
        <begin position="1510"/>
        <end position="1575"/>
    </location>
</feature>
<evidence type="ECO:0000313" key="10">
    <source>
        <dbReference type="Proteomes" id="UP000266239"/>
    </source>
</evidence>
<accession>A0A397BSL4</accession>
<feature type="compositionally biased region" description="Pro residues" evidence="8">
    <location>
        <begin position="119"/>
        <end position="134"/>
    </location>
</feature>
<evidence type="ECO:0000256" key="7">
    <source>
        <dbReference type="ARBA" id="ARBA00026209"/>
    </source>
</evidence>
<evidence type="ECO:0000256" key="5">
    <source>
        <dbReference type="ARBA" id="ARBA00023136"/>
    </source>
</evidence>
<dbReference type="InterPro" id="IPR045156">
    <property type="entry name" value="Vac8"/>
</dbReference>
<keyword evidence="5" id="KW-0472">Membrane</keyword>
<dbReference type="InterPro" id="IPR016024">
    <property type="entry name" value="ARM-type_fold"/>
</dbReference>
<feature type="compositionally biased region" description="Polar residues" evidence="8">
    <location>
        <begin position="1510"/>
        <end position="1521"/>
    </location>
</feature>
<dbReference type="SMART" id="SM00185">
    <property type="entry name" value="ARM"/>
    <property type="match status" value="11"/>
</dbReference>
<dbReference type="SUPFAM" id="SSF48371">
    <property type="entry name" value="ARM repeat"/>
    <property type="match status" value="4"/>
</dbReference>
<dbReference type="GO" id="GO:0071562">
    <property type="term" value="P:nucleus-vacuole junction assembly"/>
    <property type="evidence" value="ECO:0007669"/>
    <property type="project" value="InterPro"/>
</dbReference>
<feature type="region of interest" description="Disordered" evidence="8">
    <location>
        <begin position="219"/>
        <end position="239"/>
    </location>
</feature>
<evidence type="ECO:0000256" key="8">
    <source>
        <dbReference type="SAM" id="MobiDB-lite"/>
    </source>
</evidence>
<dbReference type="PANTHER" id="PTHR47249">
    <property type="entry name" value="VACUOLAR PROTEIN 8"/>
    <property type="match status" value="1"/>
</dbReference>
<sequence length="1600" mass="173496">MSHRLSQNARHTQELLQELERDKELDVLRVYLTKYNLFPRKRDPKTAPIRAEELRDLVKHWKLHRQRNFWKNHATKEELVRTLYKYINTKVLPSERIGDKSAGMASAAGLASPTSSSGPPTPIIPERPKTPVPESPAKKPLFDRRLSNRSLLLAAAMSSTAKSPSRRGEFVLESYLGDLFGQRGDYEDGMIYLSRLGNVDVSTSTDNHITGNQVITHERDVGSRSDVADDIGDEKSTPKSRQAILVAPTSPTAAAANNASSDASSIVELMDDDSTTRETRMKQECASSLYQLTLHVGHEVGIVQEGCVPALVRLSMFDDYDVKKYAAAATVNLTCDSSLCSRMLDDGLLVGLMEFSKVQQEDIRRNAAIGMCRISYERLGQQRLLQEGSVPAMISMLNSTDNDTKEACIKAIVNIASFSGTSVVYTMVKMSGLRKQDLSCLRFMGETICNLSLLSGPRVKAVEDGVLEPIAVIGHHATDVDVLRLAATALCNFSTVEANHALLSQLRVLKCIEVLLEVPDESIRELGAVTVANLTCSPDSVKSIIQSNIAIKLIQIGYTTNDVIQENVSLALSNLAISEEDKELFLTRSGVVLMLLQFLKAGSAVTQENAVCTLCSLMAHESSRSELMQCDMIGVLLQLASAPLPQTRELAAMSMLNFSAHADLSPYLLAPDTLKSLISLFVGDDVADQHPKDSTVTLSRIQDYCLSCLYNLSFYTGSRAQLVSEGCVGALALVFRKPSRVADQNKRVVATVCNFTFCVEGQARLLADDGLRLMKRLTVHCTIKEVLLCASTALCNIATVAIDQPNSPVLSMLIVLSHTAHSDISLNCAIAFNKLAGNSGYAEALSRCAELAPSLTMMMRSGVEDVQIHCAAALCGLASDRTSKLHRTMWKDNAIGDFIVNSLLRINSDSTKEICARVLFNVLTHDDGRVGFIKDGVLYALVKLARLDSVEIRTLCVTALYNLSCDESMVPVLMDINVAQVISKMCESEANSEANRQRLAACLTNIALCPGNEAKLVEGGVLGAIVLLCDHGDLQCLRYSASALCSISNVPDCCVAMASLLIVELLLKMINSKDGTQCIFALNALCNISCIATNHDKIEEGDAICSVLRVLDESEEEAIVLTCTKIVCNLSYDIKHHGHILKYRFVRTMVKVFSQEVVYPSVADVAARILATLSENANEITALVNDGAVHVLRVAARYGSPSAVSNCVISLCRLSRGGHSGMRILEDGLFDIIATAIPLEYPPQVGPRVSAATSERCSMILRTLSTYLMCISSMVADRRIVPIVAALAFHGDKDTCTNCVMLLHNITAARNRLFQKEARLSGVIPLLIKLSKVGPADVRLVCSVSLAHLNSDLTEAERDAQDEFEKGLVATLISMLDMDASMMQKVEKVASALPPPLVLAAKAAADWDFLHGVQSTRILQQIPITWTTQSAAIDQGRFHPIDPSEFLSMLPSFNANRTPTVKDTLFGQFRVLKVSPDKCFLKPAPRNSAMSPTTVLRHLGSSSANVPTAASVVSPTASGNGTPKAPHPSSTTVSILKKDDAVRQGSATAVRATKPATPKKSKPSIHRMGSQMSSTKQPIAAAVATHPEPPLSAHLLPKIV</sequence>